<dbReference type="InterPro" id="IPR001387">
    <property type="entry name" value="Cro/C1-type_HTH"/>
</dbReference>
<dbReference type="AlphaFoldDB" id="A0A2K2U3X3"/>
<dbReference type="InterPro" id="IPR010982">
    <property type="entry name" value="Lambda_DNA-bd_dom_sf"/>
</dbReference>
<proteinExistence type="predicted"/>
<dbReference type="EMBL" id="PPEL01000056">
    <property type="protein sequence ID" value="PNV64964.1"/>
    <property type="molecule type" value="Genomic_DNA"/>
</dbReference>
<organism evidence="2 3">
    <name type="scientific">Rubneribacter badeniensis</name>
    <dbReference type="NCBI Taxonomy" id="2070688"/>
    <lineage>
        <taxon>Bacteria</taxon>
        <taxon>Bacillati</taxon>
        <taxon>Actinomycetota</taxon>
        <taxon>Coriobacteriia</taxon>
        <taxon>Eggerthellales</taxon>
        <taxon>Eggerthellaceae</taxon>
        <taxon>Rubneribacter</taxon>
    </lineage>
</organism>
<dbReference type="CDD" id="cd00093">
    <property type="entry name" value="HTH_XRE"/>
    <property type="match status" value="1"/>
</dbReference>
<dbReference type="Gene3D" id="1.10.260.40">
    <property type="entry name" value="lambda repressor-like DNA-binding domains"/>
    <property type="match status" value="1"/>
</dbReference>
<dbReference type="RefSeq" id="WP_087195466.1">
    <property type="nucleotide sequence ID" value="NZ_PPEL01000056.1"/>
</dbReference>
<dbReference type="SUPFAM" id="SSF47413">
    <property type="entry name" value="lambda repressor-like DNA-binding domains"/>
    <property type="match status" value="1"/>
</dbReference>
<name>A0A2K2U3X3_9ACTN</name>
<gene>
    <name evidence="2" type="ORF">C2L80_09100</name>
</gene>
<keyword evidence="3" id="KW-1185">Reference proteome</keyword>
<dbReference type="PROSITE" id="PS50943">
    <property type="entry name" value="HTH_CROC1"/>
    <property type="match status" value="1"/>
</dbReference>
<dbReference type="Pfam" id="PF01381">
    <property type="entry name" value="HTH_3"/>
    <property type="match status" value="1"/>
</dbReference>
<evidence type="ECO:0000313" key="3">
    <source>
        <dbReference type="Proteomes" id="UP000236488"/>
    </source>
</evidence>
<comment type="caution">
    <text evidence="2">The sequence shown here is derived from an EMBL/GenBank/DDBJ whole genome shotgun (WGS) entry which is preliminary data.</text>
</comment>
<feature type="domain" description="HTH cro/C1-type" evidence="1">
    <location>
        <begin position="10"/>
        <end position="52"/>
    </location>
</feature>
<dbReference type="GO" id="GO:0003677">
    <property type="term" value="F:DNA binding"/>
    <property type="evidence" value="ECO:0007669"/>
    <property type="project" value="InterPro"/>
</dbReference>
<sequence length="189" mass="21074">MPHDLTAQDVKRIREKYGLTQQGFARLLGLGEASVVRYENGQKPSKANANLIRAADDPAFMKGCLERDGELLSAGQREKTEKIVYALISFDEDGDVMDINEMYEITLQQEVLIEQIAQVMGDVSRLHTAAQKRGDAVSVAVYEDVMRQLALIRPGVTRRENSNELKLSEIRGQIACLKRLAEGREARAA</sequence>
<reference evidence="2 3" key="1">
    <citation type="journal article" date="2018" name="Int. J. Syst. Evol. Microbiol.">
        <title>Rubneribacter badeniensis gen. nov., sp. nov. and Enteroscipio rubneri gen. nov., sp. nov., new members of the Eggerthellaceae isolated from human faeces.</title>
        <authorList>
            <person name="Danylec N."/>
            <person name="Gobl A."/>
            <person name="Stoll D.A."/>
            <person name="Hetzer B."/>
            <person name="Kulling S.E."/>
            <person name="Huch M."/>
        </authorList>
    </citation>
    <scope>NUCLEOTIDE SEQUENCE [LARGE SCALE GENOMIC DNA]</scope>
    <source>
        <strain evidence="2 3">ResAG-85</strain>
    </source>
</reference>
<dbReference type="Proteomes" id="UP000236488">
    <property type="component" value="Unassembled WGS sequence"/>
</dbReference>
<evidence type="ECO:0000313" key="2">
    <source>
        <dbReference type="EMBL" id="PNV64964.1"/>
    </source>
</evidence>
<evidence type="ECO:0000259" key="1">
    <source>
        <dbReference type="PROSITE" id="PS50943"/>
    </source>
</evidence>
<protein>
    <submittedName>
        <fullName evidence="2">Helix-turn-helix domain-containing protein</fullName>
    </submittedName>
</protein>
<accession>A0A2K2U3X3</accession>